<proteinExistence type="predicted"/>
<feature type="region of interest" description="Disordered" evidence="2">
    <location>
        <begin position="1"/>
        <end position="109"/>
    </location>
</feature>
<dbReference type="EMBL" id="JBBPFD010000004">
    <property type="protein sequence ID" value="KAK7929930.1"/>
    <property type="molecule type" value="Genomic_DNA"/>
</dbReference>
<name>A0AAW0PJN8_9GOBI</name>
<feature type="domain" description="C2H2-type" evidence="3">
    <location>
        <begin position="111"/>
        <end position="138"/>
    </location>
</feature>
<evidence type="ECO:0000256" key="2">
    <source>
        <dbReference type="SAM" id="MobiDB-lite"/>
    </source>
</evidence>
<evidence type="ECO:0000313" key="4">
    <source>
        <dbReference type="EMBL" id="KAK7929930.1"/>
    </source>
</evidence>
<keyword evidence="1" id="KW-0479">Metal-binding</keyword>
<dbReference type="InterPro" id="IPR036236">
    <property type="entry name" value="Znf_C2H2_sf"/>
</dbReference>
<dbReference type="SUPFAM" id="SSF57667">
    <property type="entry name" value="beta-beta-alpha zinc fingers"/>
    <property type="match status" value="1"/>
</dbReference>
<gene>
    <name evidence="4" type="ORF">WMY93_006325</name>
</gene>
<dbReference type="PROSITE" id="PS50157">
    <property type="entry name" value="ZINC_FINGER_C2H2_2"/>
    <property type="match status" value="1"/>
</dbReference>
<reference evidence="5" key="1">
    <citation type="submission" date="2024-04" db="EMBL/GenBank/DDBJ databases">
        <title>Salinicola lusitanus LLJ914,a marine bacterium isolated from the Okinawa Trough.</title>
        <authorList>
            <person name="Li J."/>
        </authorList>
    </citation>
    <scope>NUCLEOTIDE SEQUENCE [LARGE SCALE GENOMIC DNA]</scope>
</reference>
<feature type="compositionally biased region" description="Basic and acidic residues" evidence="2">
    <location>
        <begin position="1"/>
        <end position="11"/>
    </location>
</feature>
<evidence type="ECO:0000313" key="5">
    <source>
        <dbReference type="Proteomes" id="UP001460270"/>
    </source>
</evidence>
<feature type="compositionally biased region" description="Acidic residues" evidence="2">
    <location>
        <begin position="12"/>
        <end position="28"/>
    </location>
</feature>
<dbReference type="GO" id="GO:0008270">
    <property type="term" value="F:zinc ion binding"/>
    <property type="evidence" value="ECO:0007669"/>
    <property type="project" value="UniProtKB-KW"/>
</dbReference>
<protein>
    <recommendedName>
        <fullName evidence="3">C2H2-type domain-containing protein</fullName>
    </recommendedName>
</protein>
<dbReference type="Proteomes" id="UP001460270">
    <property type="component" value="Unassembled WGS sequence"/>
</dbReference>
<dbReference type="InterPro" id="IPR013087">
    <property type="entry name" value="Znf_C2H2_type"/>
</dbReference>
<evidence type="ECO:0000256" key="1">
    <source>
        <dbReference type="PROSITE-ProRule" id="PRU00042"/>
    </source>
</evidence>
<keyword evidence="1" id="KW-0862">Zinc</keyword>
<dbReference type="AlphaFoldDB" id="A0AAW0PJN8"/>
<accession>A0AAW0PJN8</accession>
<dbReference type="PROSITE" id="PS00028">
    <property type="entry name" value="ZINC_FINGER_C2H2_1"/>
    <property type="match status" value="1"/>
</dbReference>
<evidence type="ECO:0000259" key="3">
    <source>
        <dbReference type="PROSITE" id="PS50157"/>
    </source>
</evidence>
<organism evidence="4 5">
    <name type="scientific">Mugilogobius chulae</name>
    <name type="common">yellowstripe goby</name>
    <dbReference type="NCBI Taxonomy" id="88201"/>
    <lineage>
        <taxon>Eukaryota</taxon>
        <taxon>Metazoa</taxon>
        <taxon>Chordata</taxon>
        <taxon>Craniata</taxon>
        <taxon>Vertebrata</taxon>
        <taxon>Euteleostomi</taxon>
        <taxon>Actinopterygii</taxon>
        <taxon>Neopterygii</taxon>
        <taxon>Teleostei</taxon>
        <taxon>Neoteleostei</taxon>
        <taxon>Acanthomorphata</taxon>
        <taxon>Gobiaria</taxon>
        <taxon>Gobiiformes</taxon>
        <taxon>Gobioidei</taxon>
        <taxon>Gobiidae</taxon>
        <taxon>Gobionellinae</taxon>
        <taxon>Mugilogobius</taxon>
    </lineage>
</organism>
<keyword evidence="1" id="KW-0863">Zinc-finger</keyword>
<sequence>MGPDTTCKRESSDDEYVEGDDSSEESADSESVSNECCVKEEEEDEMPIQQKSTQDNGGNPPCSDSMDLNIIIKQEPDDDDDEHPGEESHSNEASVNTIQTPSKMKSSVKSHPCSVCGKLFTKPSRRARHEIVHSKPKKTLFNCQYYCVSLLPAMEPVSCKQESCKQESSDEYIAEEVHSIEVSIDNDPEPSKPKSTKGHPCPVCECYPPNTAIIERSNEEVPYLAAYLRFLNSGS</sequence>
<keyword evidence="5" id="KW-1185">Reference proteome</keyword>
<comment type="caution">
    <text evidence="4">The sequence shown here is derived from an EMBL/GenBank/DDBJ whole genome shotgun (WGS) entry which is preliminary data.</text>
</comment>
<feature type="compositionally biased region" description="Polar residues" evidence="2">
    <location>
        <begin position="91"/>
        <end position="109"/>
    </location>
</feature>